<keyword evidence="1" id="KW-1015">Disulfide bond</keyword>
<organism evidence="4 5">
    <name type="scientific">Ignelater luminosus</name>
    <name type="common">Cucubano</name>
    <name type="synonym">Pyrophorus luminosus</name>
    <dbReference type="NCBI Taxonomy" id="2038154"/>
    <lineage>
        <taxon>Eukaryota</taxon>
        <taxon>Metazoa</taxon>
        <taxon>Ecdysozoa</taxon>
        <taxon>Arthropoda</taxon>
        <taxon>Hexapoda</taxon>
        <taxon>Insecta</taxon>
        <taxon>Pterygota</taxon>
        <taxon>Neoptera</taxon>
        <taxon>Endopterygota</taxon>
        <taxon>Coleoptera</taxon>
        <taxon>Polyphaga</taxon>
        <taxon>Elateriformia</taxon>
        <taxon>Elateroidea</taxon>
        <taxon>Elateridae</taxon>
        <taxon>Agrypninae</taxon>
        <taxon>Pyrophorini</taxon>
        <taxon>Ignelater</taxon>
    </lineage>
</organism>
<dbReference type="Pfam" id="PF00089">
    <property type="entry name" value="Trypsin"/>
    <property type="match status" value="1"/>
</dbReference>
<reference evidence="4" key="1">
    <citation type="submission" date="2019-08" db="EMBL/GenBank/DDBJ databases">
        <title>The genome of the North American firefly Photinus pyralis.</title>
        <authorList>
            <consortium name="Photinus pyralis genome working group"/>
            <person name="Fallon T.R."/>
            <person name="Sander Lower S.E."/>
            <person name="Weng J.-K."/>
        </authorList>
    </citation>
    <scope>NUCLEOTIDE SEQUENCE</scope>
    <source>
        <strain evidence="4">TRF0915ILg1</strain>
        <tissue evidence="4">Whole body</tissue>
    </source>
</reference>
<dbReference type="SUPFAM" id="SSF50494">
    <property type="entry name" value="Trypsin-like serine proteases"/>
    <property type="match status" value="1"/>
</dbReference>
<protein>
    <recommendedName>
        <fullName evidence="3">Peptidase S1 domain-containing protein</fullName>
    </recommendedName>
</protein>
<feature type="signal peptide" evidence="2">
    <location>
        <begin position="1"/>
        <end position="20"/>
    </location>
</feature>
<accession>A0A8K0GJ14</accession>
<comment type="caution">
    <text evidence="4">The sequence shown here is derived from an EMBL/GenBank/DDBJ whole genome shotgun (WGS) entry which is preliminary data.</text>
</comment>
<evidence type="ECO:0000259" key="3">
    <source>
        <dbReference type="PROSITE" id="PS50240"/>
    </source>
</evidence>
<dbReference type="GO" id="GO:0004252">
    <property type="term" value="F:serine-type endopeptidase activity"/>
    <property type="evidence" value="ECO:0007669"/>
    <property type="project" value="InterPro"/>
</dbReference>
<sequence length="313" mass="36064">MEKLFCLFFIFLLTSNRCFANSKNISGAVPAKKGQFPFFVQLDLIYIENQKEISLKCSATLIHWKWILTAALCFPKREKTRKQIQADELGLVFMGPKLRYGRFSKSDVIKEIHIHPLYLQNKQYKEKQLISSNNIAVAMLKKGFKQSKYVDKIFLPAQDSYSMLNECRIGVVVGIDRVNRTEYIIYAATEIQLSQERDILQKTSDTQFYSKLAFEGGSGGPYFCNRPHHGKAVPVQYGIVLSPTNLTSFMIFESLYKHLDFISTYVKEVQLVENNTKYNIKTRSSIKATSGCSTNNYVSFLYELVLVLFQFIY</sequence>
<name>A0A8K0GJ14_IGNLU</name>
<evidence type="ECO:0000256" key="2">
    <source>
        <dbReference type="SAM" id="SignalP"/>
    </source>
</evidence>
<keyword evidence="5" id="KW-1185">Reference proteome</keyword>
<dbReference type="PROSITE" id="PS50240">
    <property type="entry name" value="TRYPSIN_DOM"/>
    <property type="match status" value="1"/>
</dbReference>
<dbReference type="AlphaFoldDB" id="A0A8K0GJ14"/>
<dbReference type="InterPro" id="IPR009003">
    <property type="entry name" value="Peptidase_S1_PA"/>
</dbReference>
<feature type="chain" id="PRO_5035475439" description="Peptidase S1 domain-containing protein" evidence="2">
    <location>
        <begin position="21"/>
        <end position="313"/>
    </location>
</feature>
<dbReference type="GO" id="GO:0006508">
    <property type="term" value="P:proteolysis"/>
    <property type="evidence" value="ECO:0007669"/>
    <property type="project" value="InterPro"/>
</dbReference>
<dbReference type="OrthoDB" id="10442595at2759"/>
<feature type="domain" description="Peptidase S1" evidence="3">
    <location>
        <begin position="25"/>
        <end position="267"/>
    </location>
</feature>
<keyword evidence="2" id="KW-0732">Signal</keyword>
<dbReference type="PANTHER" id="PTHR24253">
    <property type="entry name" value="TRANSMEMBRANE PROTEASE SERINE"/>
    <property type="match status" value="1"/>
</dbReference>
<dbReference type="InterPro" id="IPR043504">
    <property type="entry name" value="Peptidase_S1_PA_chymotrypsin"/>
</dbReference>
<dbReference type="SMART" id="SM00020">
    <property type="entry name" value="Tryp_SPc"/>
    <property type="match status" value="1"/>
</dbReference>
<proteinExistence type="predicted"/>
<dbReference type="PANTHER" id="PTHR24253:SF153">
    <property type="entry name" value="SERINE PROTEASE HEPSIN"/>
    <property type="match status" value="1"/>
</dbReference>
<evidence type="ECO:0000313" key="4">
    <source>
        <dbReference type="EMBL" id="KAF2899713.1"/>
    </source>
</evidence>
<gene>
    <name evidence="4" type="ORF">ILUMI_06465</name>
</gene>
<dbReference type="Gene3D" id="2.40.10.10">
    <property type="entry name" value="Trypsin-like serine proteases"/>
    <property type="match status" value="1"/>
</dbReference>
<dbReference type="Proteomes" id="UP000801492">
    <property type="component" value="Unassembled WGS sequence"/>
</dbReference>
<evidence type="ECO:0000313" key="5">
    <source>
        <dbReference type="Proteomes" id="UP000801492"/>
    </source>
</evidence>
<dbReference type="EMBL" id="VTPC01002668">
    <property type="protein sequence ID" value="KAF2899713.1"/>
    <property type="molecule type" value="Genomic_DNA"/>
</dbReference>
<dbReference type="InterPro" id="IPR001254">
    <property type="entry name" value="Trypsin_dom"/>
</dbReference>
<evidence type="ECO:0000256" key="1">
    <source>
        <dbReference type="ARBA" id="ARBA00023157"/>
    </source>
</evidence>